<dbReference type="STRING" id="35525.A0A164Q756"/>
<keyword evidence="4 7" id="KW-0547">Nucleotide-binding</keyword>
<gene>
    <name evidence="9" type="ORF">APZ42_028599</name>
</gene>
<keyword evidence="2" id="KW-0723">Serine/threonine-protein kinase</keyword>
<dbReference type="Gene3D" id="3.30.200.20">
    <property type="entry name" value="Phosphorylase Kinase, domain 1"/>
    <property type="match status" value="1"/>
</dbReference>
<proteinExistence type="predicted"/>
<sequence length="331" mass="37649">MEEIPKRNKRQISIDSKPRVQLGTGGFGSVFKGKYKGRPVAVKRVLVQNCNRNEEEAMKQLNHPNIVKLFHCESDKDFGYYALELCVASLDKLFLESDDPKKYNGPMPRQIDSFLQLASGLEHIHSLQLIHRDIKPENALISKKITRQKIVVTLKWADFGLSKSVNERGTCSMSALKGTRNWIAPELLRPTLDGRECRGDIKSDVFAQGLVFGCIFLDGEHLYGSKQNKEEILKNIKEGNPVNMQKINIFLRNLYENDLLQKMLENEPITRITSTEVVKQLQSIKEKLTGKEEELRQLCSGNSQFDVTGNIEELIQFPIDVNAKDGDGFRN</sequence>
<evidence type="ECO:0000256" key="6">
    <source>
        <dbReference type="ARBA" id="ARBA00022840"/>
    </source>
</evidence>
<dbReference type="GO" id="GO:0005524">
    <property type="term" value="F:ATP binding"/>
    <property type="evidence" value="ECO:0007669"/>
    <property type="project" value="UniProtKB-UniRule"/>
</dbReference>
<dbReference type="PANTHER" id="PTHR13954:SF6">
    <property type="entry name" value="NON-SPECIFIC SERINE_THREONINE PROTEIN KINASE"/>
    <property type="match status" value="1"/>
</dbReference>
<dbReference type="PANTHER" id="PTHR13954">
    <property type="entry name" value="IRE1-RELATED"/>
    <property type="match status" value="1"/>
</dbReference>
<name>A0A164Q756_9CRUS</name>
<organism evidence="9 10">
    <name type="scientific">Daphnia magna</name>
    <dbReference type="NCBI Taxonomy" id="35525"/>
    <lineage>
        <taxon>Eukaryota</taxon>
        <taxon>Metazoa</taxon>
        <taxon>Ecdysozoa</taxon>
        <taxon>Arthropoda</taxon>
        <taxon>Crustacea</taxon>
        <taxon>Branchiopoda</taxon>
        <taxon>Diplostraca</taxon>
        <taxon>Cladocera</taxon>
        <taxon>Anomopoda</taxon>
        <taxon>Daphniidae</taxon>
        <taxon>Daphnia</taxon>
    </lineage>
</organism>
<dbReference type="GO" id="GO:0051082">
    <property type="term" value="F:unfolded protein binding"/>
    <property type="evidence" value="ECO:0007669"/>
    <property type="project" value="TreeGrafter"/>
</dbReference>
<dbReference type="SMART" id="SM00220">
    <property type="entry name" value="S_TKc"/>
    <property type="match status" value="1"/>
</dbReference>
<keyword evidence="3" id="KW-0808">Transferase</keyword>
<dbReference type="GO" id="GO:0036498">
    <property type="term" value="P:IRE1-mediated unfolded protein response"/>
    <property type="evidence" value="ECO:0007669"/>
    <property type="project" value="TreeGrafter"/>
</dbReference>
<dbReference type="GO" id="GO:1990604">
    <property type="term" value="C:IRE1-TRAF2-ASK1 complex"/>
    <property type="evidence" value="ECO:0007669"/>
    <property type="project" value="TreeGrafter"/>
</dbReference>
<dbReference type="PROSITE" id="PS00107">
    <property type="entry name" value="PROTEIN_KINASE_ATP"/>
    <property type="match status" value="1"/>
</dbReference>
<evidence type="ECO:0000313" key="10">
    <source>
        <dbReference type="Proteomes" id="UP000076858"/>
    </source>
</evidence>
<protein>
    <recommendedName>
        <fullName evidence="1">non-specific serine/threonine protein kinase</fullName>
        <ecNumber evidence="1">2.7.11.1</ecNumber>
    </recommendedName>
</protein>
<keyword evidence="10" id="KW-1185">Reference proteome</keyword>
<keyword evidence="5" id="KW-0418">Kinase</keyword>
<reference evidence="9 10" key="1">
    <citation type="submission" date="2016-03" db="EMBL/GenBank/DDBJ databases">
        <title>EvidentialGene: Evidence-directed Construction of Genes on Genomes.</title>
        <authorList>
            <person name="Gilbert D.G."/>
            <person name="Choi J.-H."/>
            <person name="Mockaitis K."/>
            <person name="Colbourne J."/>
            <person name="Pfrender M."/>
        </authorList>
    </citation>
    <scope>NUCLEOTIDE SEQUENCE [LARGE SCALE GENOMIC DNA]</scope>
    <source>
        <strain evidence="9 10">Xinb3</strain>
        <tissue evidence="9">Complete organism</tissue>
    </source>
</reference>
<dbReference type="Pfam" id="PF00069">
    <property type="entry name" value="Pkinase"/>
    <property type="match status" value="1"/>
</dbReference>
<dbReference type="AlphaFoldDB" id="A0A164Q756"/>
<evidence type="ECO:0000256" key="7">
    <source>
        <dbReference type="PROSITE-ProRule" id="PRU10141"/>
    </source>
</evidence>
<evidence type="ECO:0000313" key="9">
    <source>
        <dbReference type="EMBL" id="KZS07491.1"/>
    </source>
</evidence>
<evidence type="ECO:0000256" key="5">
    <source>
        <dbReference type="ARBA" id="ARBA00022777"/>
    </source>
</evidence>
<dbReference type="PROSITE" id="PS50011">
    <property type="entry name" value="PROTEIN_KINASE_DOM"/>
    <property type="match status" value="1"/>
</dbReference>
<dbReference type="EC" id="2.7.11.1" evidence="1"/>
<feature type="binding site" evidence="7">
    <location>
        <position position="43"/>
    </location>
    <ligand>
        <name>ATP</name>
        <dbReference type="ChEBI" id="CHEBI:30616"/>
    </ligand>
</feature>
<evidence type="ECO:0000256" key="1">
    <source>
        <dbReference type="ARBA" id="ARBA00012513"/>
    </source>
</evidence>
<comment type="caution">
    <text evidence="9">The sequence shown here is derived from an EMBL/GenBank/DDBJ whole genome shotgun (WGS) entry which is preliminary data.</text>
</comment>
<dbReference type="GO" id="GO:0004674">
    <property type="term" value="F:protein serine/threonine kinase activity"/>
    <property type="evidence" value="ECO:0007669"/>
    <property type="project" value="UniProtKB-KW"/>
</dbReference>
<feature type="domain" description="Protein kinase" evidence="8">
    <location>
        <begin position="16"/>
        <end position="284"/>
    </location>
</feature>
<dbReference type="InterPro" id="IPR011009">
    <property type="entry name" value="Kinase-like_dom_sf"/>
</dbReference>
<evidence type="ECO:0000256" key="4">
    <source>
        <dbReference type="ARBA" id="ARBA00022741"/>
    </source>
</evidence>
<dbReference type="Gene3D" id="1.10.510.10">
    <property type="entry name" value="Transferase(Phosphotransferase) domain 1"/>
    <property type="match status" value="1"/>
</dbReference>
<dbReference type="Proteomes" id="UP000076858">
    <property type="component" value="Unassembled WGS sequence"/>
</dbReference>
<dbReference type="InterPro" id="IPR045133">
    <property type="entry name" value="IRE1/2-like"/>
</dbReference>
<evidence type="ECO:0000256" key="3">
    <source>
        <dbReference type="ARBA" id="ARBA00022679"/>
    </source>
</evidence>
<dbReference type="EMBL" id="LRGB01002451">
    <property type="protein sequence ID" value="KZS07491.1"/>
    <property type="molecule type" value="Genomic_DNA"/>
</dbReference>
<dbReference type="InterPro" id="IPR017441">
    <property type="entry name" value="Protein_kinase_ATP_BS"/>
</dbReference>
<keyword evidence="6 7" id="KW-0067">ATP-binding</keyword>
<evidence type="ECO:0000259" key="8">
    <source>
        <dbReference type="PROSITE" id="PS50011"/>
    </source>
</evidence>
<dbReference type="FunFam" id="3.30.200.20:FF:000077">
    <property type="entry name" value="Putative Serine/threonine-protein kinase/endoribonuclease IRE1"/>
    <property type="match status" value="1"/>
</dbReference>
<dbReference type="OrthoDB" id="248923at2759"/>
<dbReference type="InterPro" id="IPR000719">
    <property type="entry name" value="Prot_kinase_dom"/>
</dbReference>
<dbReference type="GO" id="GO:0004521">
    <property type="term" value="F:RNA endonuclease activity"/>
    <property type="evidence" value="ECO:0007669"/>
    <property type="project" value="InterPro"/>
</dbReference>
<dbReference type="GO" id="GO:0070059">
    <property type="term" value="P:intrinsic apoptotic signaling pathway in response to endoplasmic reticulum stress"/>
    <property type="evidence" value="ECO:0007669"/>
    <property type="project" value="TreeGrafter"/>
</dbReference>
<accession>A0A164Q756</accession>
<dbReference type="SUPFAM" id="SSF56112">
    <property type="entry name" value="Protein kinase-like (PK-like)"/>
    <property type="match status" value="1"/>
</dbReference>
<evidence type="ECO:0000256" key="2">
    <source>
        <dbReference type="ARBA" id="ARBA00022527"/>
    </source>
</evidence>